<dbReference type="InterPro" id="IPR001810">
    <property type="entry name" value="F-box_dom"/>
</dbReference>
<organism evidence="3 4">
    <name type="scientific">Sporothrix eucalyptigena</name>
    <dbReference type="NCBI Taxonomy" id="1812306"/>
    <lineage>
        <taxon>Eukaryota</taxon>
        <taxon>Fungi</taxon>
        <taxon>Dikarya</taxon>
        <taxon>Ascomycota</taxon>
        <taxon>Pezizomycotina</taxon>
        <taxon>Sordariomycetes</taxon>
        <taxon>Sordariomycetidae</taxon>
        <taxon>Ophiostomatales</taxon>
        <taxon>Ophiostomataceae</taxon>
        <taxon>Sporothrix</taxon>
    </lineage>
</organism>
<dbReference type="Pfam" id="PF00646">
    <property type="entry name" value="F-box"/>
    <property type="match status" value="1"/>
</dbReference>
<feature type="region of interest" description="Disordered" evidence="1">
    <location>
        <begin position="233"/>
        <end position="253"/>
    </location>
</feature>
<evidence type="ECO:0000259" key="2">
    <source>
        <dbReference type="PROSITE" id="PS50181"/>
    </source>
</evidence>
<name>A0ABP0CAR7_9PEZI</name>
<dbReference type="PROSITE" id="PS50181">
    <property type="entry name" value="FBOX"/>
    <property type="match status" value="1"/>
</dbReference>
<sequence>MSGCFGLLPPELMQDIFDRLHFKELAPLMRCSKALYAYVEPEIFRRDLAREVVMDWAISHGQMKVVRNLVERYNASPSFYGGMATITASDGTTRLWKHPQLTILAVLKRAPDIEEALATFVRLGTSLFPDLSSQATMDQVGRMMNVQYFLSILYKQMRSLLRRIVSMPTKTEKQRRDKMALVRFFYDQGYRAKPDIFEAPCNIAHTLPRLIHRDEDLPIIKYILEQEMKIEEEEKQARAKQNGGSEPGDEPAKIPLVDRPERCGPHGAPISPLSAAVLTNSVRVFEYLLQLGADINGPALDFQKCGPTAYALHIPIFAAAYLLARRKTNDSGENWMQICMDNKANINEMALCRLSGTHKPYRSVVKSLSYYSQGLRYPPKHYFWATPLDVFIDCLPRHYLTKKRGDDRESLDDDNDDDIVLSAQRNIAVFQQYGAYANLGSRREPPRARRPVSVEDSSIYVGPPTDASLDKWRNLTRVVSPLTLEILLDRISVSGLAFPVACSYAEFVATLLPNGMSQAARLMSKYDGPAPETQFPTWPSGRESTGRRTLALILLCDDFTADQDAELQRYIVYVQRRADLLFMGNVLNNLEQVFSGPRSMVNVSRPYVPNPVVDDIEVRQLALEGATSGDISKITESPGTKKNLPHWTALHELCWIWNNELWNRDQNIAEGDEDVTEPRFAWQPATTTTLLNALISYGFSVTLDAGDGTTPIDVLTNDHDGTLRPQSKEFLGKLANFMSAASAVVNL</sequence>
<evidence type="ECO:0000256" key="1">
    <source>
        <dbReference type="SAM" id="MobiDB-lite"/>
    </source>
</evidence>
<protein>
    <recommendedName>
        <fullName evidence="2">F-box domain-containing protein</fullName>
    </recommendedName>
</protein>
<dbReference type="SMART" id="SM00256">
    <property type="entry name" value="FBOX"/>
    <property type="match status" value="1"/>
</dbReference>
<feature type="domain" description="F-box" evidence="2">
    <location>
        <begin position="2"/>
        <end position="48"/>
    </location>
</feature>
<comment type="caution">
    <text evidence="3">The sequence shown here is derived from an EMBL/GenBank/DDBJ whole genome shotgun (WGS) entry which is preliminary data.</text>
</comment>
<evidence type="ECO:0000313" key="4">
    <source>
        <dbReference type="Proteomes" id="UP001642482"/>
    </source>
</evidence>
<dbReference type="Proteomes" id="UP001642482">
    <property type="component" value="Unassembled WGS sequence"/>
</dbReference>
<proteinExistence type="predicted"/>
<accession>A0ABP0CAR7</accession>
<reference evidence="3 4" key="1">
    <citation type="submission" date="2024-01" db="EMBL/GenBank/DDBJ databases">
        <authorList>
            <person name="Allen C."/>
            <person name="Tagirdzhanova G."/>
        </authorList>
    </citation>
    <scope>NUCLEOTIDE SEQUENCE [LARGE SCALE GENOMIC DNA]</scope>
</reference>
<keyword evidence="4" id="KW-1185">Reference proteome</keyword>
<dbReference type="EMBL" id="CAWUHD010000084">
    <property type="protein sequence ID" value="CAK7229129.1"/>
    <property type="molecule type" value="Genomic_DNA"/>
</dbReference>
<gene>
    <name evidence="3" type="ORF">SEUCBS140593_007142</name>
</gene>
<evidence type="ECO:0000313" key="3">
    <source>
        <dbReference type="EMBL" id="CAK7229129.1"/>
    </source>
</evidence>